<evidence type="ECO:0000313" key="3">
    <source>
        <dbReference type="Proteomes" id="UP001521150"/>
    </source>
</evidence>
<gene>
    <name evidence="2" type="ORF">LWC34_19170</name>
</gene>
<evidence type="ECO:0008006" key="4">
    <source>
        <dbReference type="Google" id="ProtNLM"/>
    </source>
</evidence>
<dbReference type="SUPFAM" id="SSF54427">
    <property type="entry name" value="NTF2-like"/>
    <property type="match status" value="2"/>
</dbReference>
<dbReference type="Proteomes" id="UP001521150">
    <property type="component" value="Unassembled WGS sequence"/>
</dbReference>
<dbReference type="RefSeq" id="WP_233726550.1">
    <property type="nucleotide sequence ID" value="NZ_JAJVCN010000002.1"/>
</dbReference>
<organism evidence="2 3">
    <name type="scientific">Kibdelosporangium philippinense</name>
    <dbReference type="NCBI Taxonomy" id="211113"/>
    <lineage>
        <taxon>Bacteria</taxon>
        <taxon>Bacillati</taxon>
        <taxon>Actinomycetota</taxon>
        <taxon>Actinomycetes</taxon>
        <taxon>Pseudonocardiales</taxon>
        <taxon>Pseudonocardiaceae</taxon>
        <taxon>Kibdelosporangium</taxon>
    </lineage>
</organism>
<dbReference type="EMBL" id="JAJVCN010000002">
    <property type="protein sequence ID" value="MCE7004931.1"/>
    <property type="molecule type" value="Genomic_DNA"/>
</dbReference>
<dbReference type="InterPro" id="IPR032710">
    <property type="entry name" value="NTF2-like_dom_sf"/>
</dbReference>
<protein>
    <recommendedName>
        <fullName evidence="4">SnoaL-like domain-containing protein</fullName>
    </recommendedName>
</protein>
<evidence type="ECO:0000256" key="1">
    <source>
        <dbReference type="SAM" id="SignalP"/>
    </source>
</evidence>
<proteinExistence type="predicted"/>
<dbReference type="PROSITE" id="PS51318">
    <property type="entry name" value="TAT"/>
    <property type="match status" value="1"/>
</dbReference>
<accession>A0ABS8ZE27</accession>
<feature type="chain" id="PRO_5047213887" description="SnoaL-like domain-containing protein" evidence="1">
    <location>
        <begin position="26"/>
        <end position="292"/>
    </location>
</feature>
<dbReference type="InterPro" id="IPR006311">
    <property type="entry name" value="TAT_signal"/>
</dbReference>
<reference evidence="2 3" key="1">
    <citation type="submission" date="2021-12" db="EMBL/GenBank/DDBJ databases">
        <title>Genome sequence of Kibdelosporangium philippinense ATCC 49844.</title>
        <authorList>
            <person name="Fedorov E.A."/>
            <person name="Omeragic M."/>
            <person name="Shalygina K.F."/>
            <person name="Maclea K.S."/>
        </authorList>
    </citation>
    <scope>NUCLEOTIDE SEQUENCE [LARGE SCALE GENOMIC DNA]</scope>
    <source>
        <strain evidence="2 3">ATCC 49844</strain>
    </source>
</reference>
<evidence type="ECO:0000313" key="2">
    <source>
        <dbReference type="EMBL" id="MCE7004931.1"/>
    </source>
</evidence>
<name>A0ABS8ZE27_9PSEU</name>
<keyword evidence="1" id="KW-0732">Signal</keyword>
<comment type="caution">
    <text evidence="2">The sequence shown here is derived from an EMBL/GenBank/DDBJ whole genome shotgun (WGS) entry which is preliminary data.</text>
</comment>
<feature type="signal peptide" evidence="1">
    <location>
        <begin position="1"/>
        <end position="25"/>
    </location>
</feature>
<keyword evidence="3" id="KW-1185">Reference proteome</keyword>
<sequence>MATRRNVLCAAAAAASLVPAGTAQASSGDTLLNAYFRDKTNRDVERTMSYFSRSNVTYIDAALGWGFTSWQQLHDGFTQFMPGWPTGARSYATRIVGDERGAIVFFTDTPGMFGPGEIRAAGAVNVRNGKIVRWVDYWNGRNYGTAQFEKLKVPEESFPADFGESRAGDASPLVKWAVRGLTDALRARDLRAVAGYLAEDIVFEDLPSHVVLVGKISVLRFLAKANLPYYDARVRHVLNGGYEWTGEGPVRRGITALELDKHGRISRLTTMWDGSRISRDTLITLAGAAIED</sequence>
<dbReference type="Gene3D" id="3.10.450.50">
    <property type="match status" value="2"/>
</dbReference>